<evidence type="ECO:0000259" key="7">
    <source>
        <dbReference type="PROSITE" id="PS50885"/>
    </source>
</evidence>
<evidence type="ECO:0000256" key="5">
    <source>
        <dbReference type="SAM" id="Phobius"/>
    </source>
</evidence>
<dbReference type="PROSITE" id="PS50885">
    <property type="entry name" value="HAMP"/>
    <property type="match status" value="2"/>
</dbReference>
<feature type="transmembrane region" description="Helical" evidence="5">
    <location>
        <begin position="189"/>
        <end position="211"/>
    </location>
</feature>
<reference evidence="9" key="1">
    <citation type="journal article" date="2019" name="Int. J. Syst. Evol. Microbiol.">
        <title>The Global Catalogue of Microorganisms (GCM) 10K type strain sequencing project: providing services to taxonomists for standard genome sequencing and annotation.</title>
        <authorList>
            <consortium name="The Broad Institute Genomics Platform"/>
            <consortium name="The Broad Institute Genome Sequencing Center for Infectious Disease"/>
            <person name="Wu L."/>
            <person name="Ma J."/>
        </authorList>
    </citation>
    <scope>NUCLEOTIDE SEQUENCE [LARGE SCALE GENOMIC DNA]</scope>
    <source>
        <strain evidence="9">CG52</strain>
    </source>
</reference>
<dbReference type="InterPro" id="IPR051310">
    <property type="entry name" value="MCP_chemotaxis"/>
</dbReference>
<sequence length="683" mass="73185">MRHLPIAYKILTTIAILGILSLVIAAYTVVQMKRVDTSYTTLLEREVRATLSTARANRFMQASRTSAVEMQITTTPEATNRAMEDFKKNREAFIVEADKAIASLPDNQDLKDLKIKGLNILDEVCGNVVKLAYAAKTDQENLNVQRIYFAECKSAFDAYSALSVEVVEKLNTIRKNRSEDLGAQTDSTVTITISGVILSIGGALLLCYLFVRSQIVRPLRQLAETMSIIANGNLSADVTETDRRDEVGLMARALLLFKENGLKARALEQEAADTRNQSEAERLRNAEAERVRAGQMAEATGGLAEGLRHLAEGNLTFELSKPFAQEFEELRENFNRTVSQLRQTMSAVSAATAAIDSGSRELSTSANDLSKRTEQQAAALEETAAALDQITANVTSASKRTEEARDLAGQANRSARQSGEVVANAVNAMERIENSSSQISNIIGVIDEIAFQTNLLALNAGVEAARAGDAGKGFAVVAQEVRELAQRSAQAAKEIKDLIRNSAEEVENGVRLVSATGEVLKIIEEHVITINSQLDAISTSAREQSVGLSEVNSAVNQMDQVTQQNAAMVEEATAASTSLASEADRLRQLVSQFRIDANAGATSYANAGATSYAATGTGSTRAHVVTSPSTAKPVTARPRTGAKPAPAGRNHAPAASPARNMVGHVAKALGLSSAAAQDSWEEF</sequence>
<evidence type="ECO:0000313" key="9">
    <source>
        <dbReference type="Proteomes" id="UP001597322"/>
    </source>
</evidence>
<comment type="caution">
    <text evidence="8">The sequence shown here is derived from an EMBL/GenBank/DDBJ whole genome shotgun (WGS) entry which is preliminary data.</text>
</comment>
<dbReference type="InterPro" id="IPR004089">
    <property type="entry name" value="MCPsignal_dom"/>
</dbReference>
<dbReference type="Pfam" id="PF00672">
    <property type="entry name" value="HAMP"/>
    <property type="match status" value="1"/>
</dbReference>
<feature type="region of interest" description="Disordered" evidence="4">
    <location>
        <begin position="621"/>
        <end position="657"/>
    </location>
</feature>
<dbReference type="Pfam" id="PF00015">
    <property type="entry name" value="MCPsignal"/>
    <property type="match status" value="1"/>
</dbReference>
<feature type="domain" description="HAMP" evidence="7">
    <location>
        <begin position="294"/>
        <end position="346"/>
    </location>
</feature>
<dbReference type="Gene3D" id="6.10.340.10">
    <property type="match status" value="1"/>
</dbReference>
<keyword evidence="5" id="KW-1133">Transmembrane helix</keyword>
<evidence type="ECO:0000313" key="8">
    <source>
        <dbReference type="EMBL" id="MFD1746907.1"/>
    </source>
</evidence>
<feature type="transmembrane region" description="Helical" evidence="5">
    <location>
        <begin position="6"/>
        <end position="30"/>
    </location>
</feature>
<gene>
    <name evidence="8" type="ORF">ACFSE1_15630</name>
</gene>
<dbReference type="RefSeq" id="WP_377403253.1">
    <property type="nucleotide sequence ID" value="NZ_JBHUEQ010000026.1"/>
</dbReference>
<accession>A0ABW4M6V9</accession>
<dbReference type="SMART" id="SM00283">
    <property type="entry name" value="MA"/>
    <property type="match status" value="1"/>
</dbReference>
<evidence type="ECO:0000256" key="4">
    <source>
        <dbReference type="SAM" id="MobiDB-lite"/>
    </source>
</evidence>
<dbReference type="SUPFAM" id="SSF158472">
    <property type="entry name" value="HAMP domain-like"/>
    <property type="match status" value="1"/>
</dbReference>
<organism evidence="8 9">
    <name type="scientific">Rhizobium helianthi</name>
    <dbReference type="NCBI Taxonomy" id="1132695"/>
    <lineage>
        <taxon>Bacteria</taxon>
        <taxon>Pseudomonadati</taxon>
        <taxon>Pseudomonadota</taxon>
        <taxon>Alphaproteobacteria</taxon>
        <taxon>Hyphomicrobiales</taxon>
        <taxon>Rhizobiaceae</taxon>
        <taxon>Rhizobium/Agrobacterium group</taxon>
        <taxon>Rhizobium</taxon>
    </lineage>
</organism>
<dbReference type="SUPFAM" id="SSF58104">
    <property type="entry name" value="Methyl-accepting chemotaxis protein (MCP) signaling domain"/>
    <property type="match status" value="1"/>
</dbReference>
<dbReference type="EMBL" id="JBHUEQ010000026">
    <property type="protein sequence ID" value="MFD1746907.1"/>
    <property type="molecule type" value="Genomic_DNA"/>
</dbReference>
<evidence type="ECO:0000256" key="1">
    <source>
        <dbReference type="ARBA" id="ARBA00022500"/>
    </source>
</evidence>
<keyword evidence="9" id="KW-1185">Reference proteome</keyword>
<dbReference type="CDD" id="cd06225">
    <property type="entry name" value="HAMP"/>
    <property type="match status" value="1"/>
</dbReference>
<dbReference type="InterPro" id="IPR003660">
    <property type="entry name" value="HAMP_dom"/>
</dbReference>
<dbReference type="PANTHER" id="PTHR43531">
    <property type="entry name" value="PROTEIN ICFG"/>
    <property type="match status" value="1"/>
</dbReference>
<evidence type="ECO:0000256" key="2">
    <source>
        <dbReference type="ARBA" id="ARBA00029447"/>
    </source>
</evidence>
<dbReference type="Proteomes" id="UP001597322">
    <property type="component" value="Unassembled WGS sequence"/>
</dbReference>
<keyword evidence="1" id="KW-0145">Chemotaxis</keyword>
<keyword evidence="3" id="KW-0807">Transducer</keyword>
<keyword evidence="5" id="KW-0812">Transmembrane</keyword>
<dbReference type="PANTHER" id="PTHR43531:SF11">
    <property type="entry name" value="METHYL-ACCEPTING CHEMOTAXIS PROTEIN 3"/>
    <property type="match status" value="1"/>
</dbReference>
<keyword evidence="5" id="KW-0472">Membrane</keyword>
<proteinExistence type="inferred from homology"/>
<name>A0ABW4M6V9_9HYPH</name>
<evidence type="ECO:0000259" key="6">
    <source>
        <dbReference type="PROSITE" id="PS50111"/>
    </source>
</evidence>
<comment type="similarity">
    <text evidence="2">Belongs to the methyl-accepting chemotaxis (MCP) protein family.</text>
</comment>
<feature type="domain" description="HAMP" evidence="7">
    <location>
        <begin position="213"/>
        <end position="266"/>
    </location>
</feature>
<dbReference type="Gene3D" id="1.10.287.950">
    <property type="entry name" value="Methyl-accepting chemotaxis protein"/>
    <property type="match status" value="1"/>
</dbReference>
<evidence type="ECO:0000256" key="3">
    <source>
        <dbReference type="PROSITE-ProRule" id="PRU00284"/>
    </source>
</evidence>
<protein>
    <submittedName>
        <fullName evidence="8">Methyl-accepting chemotaxis protein</fullName>
    </submittedName>
</protein>
<dbReference type="CDD" id="cd11386">
    <property type="entry name" value="MCP_signal"/>
    <property type="match status" value="1"/>
</dbReference>
<dbReference type="SMART" id="SM00304">
    <property type="entry name" value="HAMP"/>
    <property type="match status" value="2"/>
</dbReference>
<feature type="domain" description="Methyl-accepting transducer" evidence="6">
    <location>
        <begin position="351"/>
        <end position="580"/>
    </location>
</feature>
<dbReference type="PROSITE" id="PS50111">
    <property type="entry name" value="CHEMOTAXIS_TRANSDUC_2"/>
    <property type="match status" value="1"/>
</dbReference>